<reference evidence="4 5" key="1">
    <citation type="submission" date="2022-11" db="EMBL/GenBank/DDBJ databases">
        <title>Genome Sequencing of Nocardia sp. ON39_IFM12276 and assembly.</title>
        <authorList>
            <person name="Shimojima M."/>
            <person name="Toyokawa M."/>
            <person name="Uesaka K."/>
        </authorList>
    </citation>
    <scope>NUCLEOTIDE SEQUENCE [LARGE SCALE GENOMIC DNA]</scope>
    <source>
        <strain evidence="4 5">IFM 12276</strain>
    </source>
</reference>
<gene>
    <name evidence="4" type="ORF">IFM12276_10660</name>
</gene>
<dbReference type="Pfam" id="PF01878">
    <property type="entry name" value="EVE"/>
    <property type="match status" value="1"/>
</dbReference>
<keyword evidence="5" id="KW-1185">Reference proteome</keyword>
<dbReference type="InterPro" id="IPR002740">
    <property type="entry name" value="EVE_domain"/>
</dbReference>
<sequence>MSGMRGKNAAVPGADSRVSEARRSGAGRLEAGAQERSGDPTADGGCPGSSARYWLAVVSREHVRRGVELGIAQANHGKRAAVERMRPGDGLVYYSSREGMRAGVPVRSFTAIGTIDDRPAWQADPQDGGCFQPWRRGVSYRAGAREIPIEALREALEFTSAPNWGMILRRGLIELSPHDYTLIARAMTDE</sequence>
<organism evidence="4 5">
    <name type="scientific">Nocardia sputorum</name>
    <dbReference type="NCBI Taxonomy" id="2984338"/>
    <lineage>
        <taxon>Bacteria</taxon>
        <taxon>Bacillati</taxon>
        <taxon>Actinomycetota</taxon>
        <taxon>Actinomycetes</taxon>
        <taxon>Mycobacteriales</taxon>
        <taxon>Nocardiaceae</taxon>
        <taxon>Nocardia</taxon>
    </lineage>
</organism>
<feature type="region of interest" description="Disordered" evidence="2">
    <location>
        <begin position="1"/>
        <end position="46"/>
    </location>
</feature>
<evidence type="ECO:0000256" key="2">
    <source>
        <dbReference type="SAM" id="MobiDB-lite"/>
    </source>
</evidence>
<feature type="domain" description="EVE" evidence="3">
    <location>
        <begin position="52"/>
        <end position="185"/>
    </location>
</feature>
<evidence type="ECO:0000313" key="5">
    <source>
        <dbReference type="Proteomes" id="UP001317870"/>
    </source>
</evidence>
<dbReference type="EMBL" id="AP026978">
    <property type="protein sequence ID" value="BDT98037.1"/>
    <property type="molecule type" value="Genomic_DNA"/>
</dbReference>
<name>A0ABM8CSW7_9NOCA</name>
<dbReference type="Gene3D" id="3.10.590.10">
    <property type="entry name" value="ph1033 like domains"/>
    <property type="match status" value="1"/>
</dbReference>
<dbReference type="CDD" id="cd21132">
    <property type="entry name" value="EVE-like"/>
    <property type="match status" value="1"/>
</dbReference>
<dbReference type="InterPro" id="IPR022996">
    <property type="entry name" value="UPF0310"/>
</dbReference>
<proteinExistence type="inferred from homology"/>
<protein>
    <recommendedName>
        <fullName evidence="1">UPF0310 protein IFM12276_10660</fullName>
    </recommendedName>
</protein>
<dbReference type="HAMAP" id="MF_00771">
    <property type="entry name" value="UPF0310"/>
    <property type="match status" value="1"/>
</dbReference>
<accession>A0ABM8CSW7</accession>
<dbReference type="SUPFAM" id="SSF88697">
    <property type="entry name" value="PUA domain-like"/>
    <property type="match status" value="1"/>
</dbReference>
<dbReference type="InterPro" id="IPR015947">
    <property type="entry name" value="PUA-like_sf"/>
</dbReference>
<comment type="similarity">
    <text evidence="1">Belongs to the UPF0310 family.</text>
</comment>
<evidence type="ECO:0000313" key="4">
    <source>
        <dbReference type="EMBL" id="BDT98037.1"/>
    </source>
</evidence>
<evidence type="ECO:0000259" key="3">
    <source>
        <dbReference type="Pfam" id="PF01878"/>
    </source>
</evidence>
<dbReference type="Proteomes" id="UP001317870">
    <property type="component" value="Chromosome"/>
</dbReference>
<evidence type="ECO:0000256" key="1">
    <source>
        <dbReference type="HAMAP-Rule" id="MF_00771"/>
    </source>
</evidence>